<keyword evidence="4 9" id="KW-1134">Transmembrane beta strand</keyword>
<feature type="domain" description="TonB-dependent receptor-like beta-barrel" evidence="11">
    <location>
        <begin position="229"/>
        <end position="671"/>
    </location>
</feature>
<dbReference type="PROSITE" id="PS52016">
    <property type="entry name" value="TONB_DEPENDENT_REC_3"/>
    <property type="match status" value="1"/>
</dbReference>
<dbReference type="InterPro" id="IPR012910">
    <property type="entry name" value="Plug_dom"/>
</dbReference>
<keyword evidence="8 9" id="KW-0998">Cell outer membrane</keyword>
<dbReference type="Pfam" id="PF07715">
    <property type="entry name" value="Plug"/>
    <property type="match status" value="1"/>
</dbReference>
<evidence type="ECO:0000256" key="9">
    <source>
        <dbReference type="PROSITE-ProRule" id="PRU01360"/>
    </source>
</evidence>
<comment type="similarity">
    <text evidence="2 9 10">Belongs to the TonB-dependent receptor family.</text>
</comment>
<feature type="domain" description="TonB-dependent receptor plug" evidence="12">
    <location>
        <begin position="60"/>
        <end position="172"/>
    </location>
</feature>
<dbReference type="PANTHER" id="PTHR30069">
    <property type="entry name" value="TONB-DEPENDENT OUTER MEMBRANE RECEPTOR"/>
    <property type="match status" value="1"/>
</dbReference>
<evidence type="ECO:0000259" key="11">
    <source>
        <dbReference type="Pfam" id="PF00593"/>
    </source>
</evidence>
<dbReference type="NCBIfam" id="TIGR01785">
    <property type="entry name" value="TonB-hemin"/>
    <property type="match status" value="1"/>
</dbReference>
<protein>
    <submittedName>
        <fullName evidence="13">TonB-dependent receptor</fullName>
    </submittedName>
</protein>
<dbReference type="SUPFAM" id="SSF56935">
    <property type="entry name" value="Porins"/>
    <property type="match status" value="1"/>
</dbReference>
<keyword evidence="7 9" id="KW-0472">Membrane</keyword>
<comment type="subcellular location">
    <subcellularLocation>
        <location evidence="1 9">Cell outer membrane</location>
        <topology evidence="1 9">Multi-pass membrane protein</topology>
    </subcellularLocation>
</comment>
<keyword evidence="13" id="KW-0675">Receptor</keyword>
<organism evidence="13 14">
    <name type="scientific">Rhodobacter calidifons</name>
    <dbReference type="NCBI Taxonomy" id="2715277"/>
    <lineage>
        <taxon>Bacteria</taxon>
        <taxon>Pseudomonadati</taxon>
        <taxon>Pseudomonadota</taxon>
        <taxon>Alphaproteobacteria</taxon>
        <taxon>Rhodobacterales</taxon>
        <taxon>Rhodobacter group</taxon>
        <taxon>Rhodobacter</taxon>
    </lineage>
</organism>
<dbReference type="PANTHER" id="PTHR30069:SF41">
    <property type="entry name" value="HEME_HEMOPEXIN UTILIZATION PROTEIN C"/>
    <property type="match status" value="1"/>
</dbReference>
<dbReference type="InterPro" id="IPR011276">
    <property type="entry name" value="TonB_haem/Hb_rcpt"/>
</dbReference>
<evidence type="ECO:0000256" key="10">
    <source>
        <dbReference type="RuleBase" id="RU003357"/>
    </source>
</evidence>
<sequence>MLRTTSIPVARVRQHALTAFFAATTALTPCIAPAQERQPEGLFTLLGRVVLGFGTPKVASDTPLAVTVLDQEDLDREPAATVRGIFDGVPGVQTAGSTARPLGLAFNIRGVGNTEQPASESRIIVTVDGVPKFYEQYRMGSFFSDPELYKRVEVLRGPAAGTLYGSGAIGGIINFTTKDASDFLQDGDSSALRFRLGYGSNGDSALASAIYAVRPSDRFEFLGALNYRRSGDVKDGDGTVIDGTGYGTPSGLLKGTWTLGGGQKLRFSVQRWTSDEDEARYAQTGSSSFGTVDRRVVDTTALLSFSDDVPDNPLLDYTFSLGVSDTTNDQTNANPGFPSSSVLFQDTSYGYRTVTLKAQNRSEFSGAGWEGSLVLGLDVSQLERTARPASGVNIGFHPEGTDRRVAVYGQGEFVFGERLTIIPGLRADFVNRTPGPLVPGATETDDVAVSAKIAALYDITEDLSVFGSWASTERLPTLDELYSSQVSPTVQAPALNLEKEKSESVELGIAFDRQGVFGADDALQFKLTAFRNDVDNLIERSPSSVPVYFRNIGTARFEGVELEGSYEAPGGYVRLAYSHVRGEDTTFDYTLSSTPADSLSLTLARRLPDSGLEFGWTAHVVDRISTSTRSVNTGVITTTDFSAYDVHDMFVNWTPQRGALAGTDIRFGVENAFDKTYQNNLDQENGPGRTFRLTLTRTF</sequence>
<dbReference type="Gene3D" id="2.170.130.10">
    <property type="entry name" value="TonB-dependent receptor, plug domain"/>
    <property type="match status" value="1"/>
</dbReference>
<keyword evidence="5 9" id="KW-0812">Transmembrane</keyword>
<evidence type="ECO:0000256" key="4">
    <source>
        <dbReference type="ARBA" id="ARBA00022452"/>
    </source>
</evidence>
<dbReference type="CDD" id="cd01347">
    <property type="entry name" value="ligand_gated_channel"/>
    <property type="match status" value="1"/>
</dbReference>
<keyword evidence="6 10" id="KW-0798">TonB box</keyword>
<dbReference type="Pfam" id="PF00593">
    <property type="entry name" value="TonB_dep_Rec_b-barrel"/>
    <property type="match status" value="1"/>
</dbReference>
<dbReference type="InterPro" id="IPR039426">
    <property type="entry name" value="TonB-dep_rcpt-like"/>
</dbReference>
<evidence type="ECO:0000256" key="2">
    <source>
        <dbReference type="ARBA" id="ARBA00009810"/>
    </source>
</evidence>
<evidence type="ECO:0000256" key="5">
    <source>
        <dbReference type="ARBA" id="ARBA00022692"/>
    </source>
</evidence>
<evidence type="ECO:0000256" key="3">
    <source>
        <dbReference type="ARBA" id="ARBA00022448"/>
    </source>
</evidence>
<dbReference type="Proteomes" id="UP001515660">
    <property type="component" value="Unassembled WGS sequence"/>
</dbReference>
<dbReference type="InterPro" id="IPR037066">
    <property type="entry name" value="Plug_dom_sf"/>
</dbReference>
<dbReference type="EMBL" id="JAANHS010000008">
    <property type="protein sequence ID" value="NHB77500.1"/>
    <property type="molecule type" value="Genomic_DNA"/>
</dbReference>
<evidence type="ECO:0000256" key="8">
    <source>
        <dbReference type="ARBA" id="ARBA00023237"/>
    </source>
</evidence>
<evidence type="ECO:0000259" key="12">
    <source>
        <dbReference type="Pfam" id="PF07715"/>
    </source>
</evidence>
<dbReference type="InterPro" id="IPR036942">
    <property type="entry name" value="Beta-barrel_TonB_sf"/>
</dbReference>
<dbReference type="InterPro" id="IPR000531">
    <property type="entry name" value="Beta-barrel_TonB"/>
</dbReference>
<gene>
    <name evidence="13" type="ORF">G8O29_12210</name>
</gene>
<evidence type="ECO:0000256" key="6">
    <source>
        <dbReference type="ARBA" id="ARBA00023077"/>
    </source>
</evidence>
<evidence type="ECO:0000313" key="14">
    <source>
        <dbReference type="Proteomes" id="UP001515660"/>
    </source>
</evidence>
<evidence type="ECO:0000256" key="1">
    <source>
        <dbReference type="ARBA" id="ARBA00004571"/>
    </source>
</evidence>
<comment type="caution">
    <text evidence="13">The sequence shown here is derived from an EMBL/GenBank/DDBJ whole genome shotgun (WGS) entry which is preliminary data.</text>
</comment>
<dbReference type="Gene3D" id="2.40.170.20">
    <property type="entry name" value="TonB-dependent receptor, beta-barrel domain"/>
    <property type="match status" value="1"/>
</dbReference>
<reference evidence="13 14" key="1">
    <citation type="journal article" date="2022" name="Microorganisms">
        <title>Genome Sequence and Characterization of a Xanthorhodopsin-Containing, Aerobic Anoxygenic Phototrophic Rhodobacter Species, Isolated from Mesophilic Conditions at Yellowstone National Park.</title>
        <authorList>
            <person name="Kyndt J.A."/>
            <person name="Robertson S."/>
            <person name="Shoffstall I.B."/>
            <person name="Ramaley R.F."/>
            <person name="Meyer T.E."/>
        </authorList>
    </citation>
    <scope>NUCLEOTIDE SEQUENCE [LARGE SCALE GENOMIC DNA]</scope>
    <source>
        <strain evidence="13 14">M37P</strain>
    </source>
</reference>
<keyword evidence="3 9" id="KW-0813">Transport</keyword>
<proteinExistence type="inferred from homology"/>
<evidence type="ECO:0000256" key="7">
    <source>
        <dbReference type="ARBA" id="ARBA00023136"/>
    </source>
</evidence>
<accession>A0ABX0G899</accession>
<dbReference type="RefSeq" id="WP_166403518.1">
    <property type="nucleotide sequence ID" value="NZ_JAANHS010000008.1"/>
</dbReference>
<name>A0ABX0G899_9RHOB</name>
<evidence type="ECO:0000313" key="13">
    <source>
        <dbReference type="EMBL" id="NHB77500.1"/>
    </source>
</evidence>
<keyword evidence="14" id="KW-1185">Reference proteome</keyword>